<evidence type="ECO:0000256" key="1">
    <source>
        <dbReference type="SAM" id="MobiDB-lite"/>
    </source>
</evidence>
<dbReference type="RefSeq" id="WP_183376902.1">
    <property type="nucleotide sequence ID" value="NZ_CBCSFZ010000020.1"/>
</dbReference>
<comment type="caution">
    <text evidence="3">The sequence shown here is derived from an EMBL/GenBank/DDBJ whole genome shotgun (WGS) entry which is preliminary data.</text>
</comment>
<evidence type="ECO:0000313" key="3">
    <source>
        <dbReference type="EMBL" id="MBB3023592.1"/>
    </source>
</evidence>
<gene>
    <name evidence="3" type="ORF">FHX50_001889</name>
</gene>
<proteinExistence type="predicted"/>
<keyword evidence="2" id="KW-0732">Signal</keyword>
<evidence type="ECO:0000256" key="2">
    <source>
        <dbReference type="SAM" id="SignalP"/>
    </source>
</evidence>
<dbReference type="EMBL" id="JACHWP010000007">
    <property type="protein sequence ID" value="MBB3023592.1"/>
    <property type="molecule type" value="Genomic_DNA"/>
</dbReference>
<reference evidence="3 4" key="1">
    <citation type="submission" date="2020-08" db="EMBL/GenBank/DDBJ databases">
        <title>Sequencing the genomes of 1000 actinobacteria strains.</title>
        <authorList>
            <person name="Klenk H.-P."/>
        </authorList>
    </citation>
    <scope>NUCLEOTIDE SEQUENCE [LARGE SCALE GENOMIC DNA]</scope>
    <source>
        <strain evidence="3 4">DSM 23040</strain>
    </source>
</reference>
<accession>A0A839QU41</accession>
<organism evidence="3 4">
    <name type="scientific">Helcobacillus massiliensis</name>
    <dbReference type="NCBI Taxonomy" id="521392"/>
    <lineage>
        <taxon>Bacteria</taxon>
        <taxon>Bacillati</taxon>
        <taxon>Actinomycetota</taxon>
        <taxon>Actinomycetes</taxon>
        <taxon>Micrococcales</taxon>
        <taxon>Dermabacteraceae</taxon>
        <taxon>Helcobacillus</taxon>
    </lineage>
</organism>
<evidence type="ECO:0008006" key="5">
    <source>
        <dbReference type="Google" id="ProtNLM"/>
    </source>
</evidence>
<protein>
    <recommendedName>
        <fullName evidence="5">Lipoprotein</fullName>
    </recommendedName>
</protein>
<feature type="region of interest" description="Disordered" evidence="1">
    <location>
        <begin position="39"/>
        <end position="89"/>
    </location>
</feature>
<keyword evidence="4" id="KW-1185">Reference proteome</keyword>
<feature type="compositionally biased region" description="Gly residues" evidence="1">
    <location>
        <begin position="52"/>
        <end position="64"/>
    </location>
</feature>
<feature type="compositionally biased region" description="Low complexity" evidence="1">
    <location>
        <begin position="39"/>
        <end position="51"/>
    </location>
</feature>
<feature type="chain" id="PRO_5032937168" description="Lipoprotein" evidence="2">
    <location>
        <begin position="31"/>
        <end position="498"/>
    </location>
</feature>
<dbReference type="Proteomes" id="UP000568050">
    <property type="component" value="Unassembled WGS sequence"/>
</dbReference>
<name>A0A839QU41_9MICO</name>
<feature type="signal peptide" evidence="2">
    <location>
        <begin position="1"/>
        <end position="30"/>
    </location>
</feature>
<sequence length="498" mass="52081">MPAPLTARLTTLTGRARTVALAVLLTVALAGCDDLTFGSPDAPASPPSGSSPGSGGGSDGGGADGTPASAEPARPASSMDLTDEQKAQVPSAETIMNSTLDVPGACAAWTNAPEGDLSAASMKFAGNEPVSMAFTDGYSKPMSSGRTVYVDPEVVQPILFEGEPAVLVQLSCRSSGHDAAVTLAVYSADLTYIGEANRLSSEFYDTVRRAAGEDTVHELSYAENISIDGSTLSFTIPHAFGYADYEMCESAEERCDKAHELKVSYTLEKGEFALEGAEDVSPNAPSGTYGIWTEDKVRNATLPVGAECGSFGYYYQADQDGKAPKPERTAWGEKYYELTFVDGEAKNPDPDQHVGGAMVSVDKVHRVEKDGKGYILAELSCTAGGTGYWRSISVFSADGEFLGSAGSTDGPNYQAAIEKDPQVDYAEMRGSEVTSFDGSVITIHAVDIRTVKDPSDAPHAYMGTGTADIELTITPGKGLVITGLTVEAPDPEDSDANG</sequence>
<evidence type="ECO:0000313" key="4">
    <source>
        <dbReference type="Proteomes" id="UP000568050"/>
    </source>
</evidence>
<feature type="compositionally biased region" description="Low complexity" evidence="1">
    <location>
        <begin position="65"/>
        <end position="78"/>
    </location>
</feature>
<dbReference type="AlphaFoldDB" id="A0A839QU41"/>